<feature type="region of interest" description="Disordered" evidence="1">
    <location>
        <begin position="247"/>
        <end position="266"/>
    </location>
</feature>
<comment type="caution">
    <text evidence="3">The sequence shown here is derived from an EMBL/GenBank/DDBJ whole genome shotgun (WGS) entry which is preliminary data.</text>
</comment>
<dbReference type="GO" id="GO:0003735">
    <property type="term" value="F:structural constituent of ribosome"/>
    <property type="evidence" value="ECO:0007669"/>
    <property type="project" value="InterPro"/>
</dbReference>
<reference evidence="3" key="1">
    <citation type="submission" date="2023-08" db="EMBL/GenBank/DDBJ databases">
        <title>Black Yeasts Isolated from many extreme environments.</title>
        <authorList>
            <person name="Coleine C."/>
            <person name="Stajich J.E."/>
            <person name="Selbmann L."/>
        </authorList>
    </citation>
    <scope>NUCLEOTIDE SEQUENCE</scope>
    <source>
        <strain evidence="3">CCFEE 5401</strain>
    </source>
</reference>
<dbReference type="GO" id="GO:0005763">
    <property type="term" value="C:mitochondrial small ribosomal subunit"/>
    <property type="evidence" value="ECO:0007669"/>
    <property type="project" value="TreeGrafter"/>
</dbReference>
<dbReference type="InterPro" id="IPR019349">
    <property type="entry name" value="Ribosomal_mS35_mit"/>
</dbReference>
<proteinExistence type="predicted"/>
<feature type="region of interest" description="Disordered" evidence="1">
    <location>
        <begin position="1"/>
        <end position="23"/>
    </location>
</feature>
<dbReference type="Proteomes" id="UP001310890">
    <property type="component" value="Unassembled WGS sequence"/>
</dbReference>
<feature type="domain" description="Small ribosomal subunit protein mS35 mitochondrial conserved" evidence="2">
    <location>
        <begin position="66"/>
        <end position="188"/>
    </location>
</feature>
<name>A0AAN7YGI3_9PEZI</name>
<evidence type="ECO:0000256" key="1">
    <source>
        <dbReference type="SAM" id="MobiDB-lite"/>
    </source>
</evidence>
<organism evidence="3 4">
    <name type="scientific">Meristemomyces frigidus</name>
    <dbReference type="NCBI Taxonomy" id="1508187"/>
    <lineage>
        <taxon>Eukaryota</taxon>
        <taxon>Fungi</taxon>
        <taxon>Dikarya</taxon>
        <taxon>Ascomycota</taxon>
        <taxon>Pezizomycotina</taxon>
        <taxon>Dothideomycetes</taxon>
        <taxon>Dothideomycetidae</taxon>
        <taxon>Mycosphaerellales</taxon>
        <taxon>Teratosphaeriaceae</taxon>
        <taxon>Meristemomyces</taxon>
    </lineage>
</organism>
<protein>
    <recommendedName>
        <fullName evidence="2">Small ribosomal subunit protein mS35 mitochondrial conserved domain-containing protein</fullName>
    </recommendedName>
</protein>
<dbReference type="PANTHER" id="PTHR13490:SF0">
    <property type="entry name" value="SMALL RIBOSOMAL SUBUNIT PROTEIN MS35"/>
    <property type="match status" value="1"/>
</dbReference>
<evidence type="ECO:0000313" key="3">
    <source>
        <dbReference type="EMBL" id="KAK5112718.1"/>
    </source>
</evidence>
<dbReference type="GO" id="GO:0032543">
    <property type="term" value="P:mitochondrial translation"/>
    <property type="evidence" value="ECO:0007669"/>
    <property type="project" value="InterPro"/>
</dbReference>
<gene>
    <name evidence="3" type="ORF">LTR62_003816</name>
</gene>
<dbReference type="Pfam" id="PF10213">
    <property type="entry name" value="MRP-S28"/>
    <property type="match status" value="1"/>
</dbReference>
<evidence type="ECO:0000259" key="2">
    <source>
        <dbReference type="Pfam" id="PF10213"/>
    </source>
</evidence>
<evidence type="ECO:0000313" key="4">
    <source>
        <dbReference type="Proteomes" id="UP001310890"/>
    </source>
</evidence>
<dbReference type="EMBL" id="JAVRRL010000028">
    <property type="protein sequence ID" value="KAK5112718.1"/>
    <property type="molecule type" value="Genomic_DNA"/>
</dbReference>
<dbReference type="InterPro" id="IPR039848">
    <property type="entry name" value="Ribosomal_mS35_mt"/>
</dbReference>
<sequence length="266" mass="30164">MQTNDNPFLTSFPKAEKEDNTDLDPIFEEDDISSLGHSELDQHRELRSMIRTAAWEMPLLSSLTKPFVPPKKTELPLRWRYTSYMGEVHPAQSKVVVEFDPHDLVDMNHEQRQKLRKLAGTRYDHTKSRVKMSCESFETQAMNKRYLGDVVQKLIAEARDLSTESFADIPLDTRHLKKKDKPKFPSSWLLTEDRKAELEGLRRTQLLEEGARVGGNLLVSGVVAIEEARQARAKEVEDAVVVEAARMPAARGGTGPRGGAQRSGRR</sequence>
<dbReference type="AlphaFoldDB" id="A0AAN7YGI3"/>
<accession>A0AAN7YGI3</accession>
<dbReference type="PANTHER" id="PTHR13490">
    <property type="entry name" value="MITOCHONDRIAL 28S RIBOSOMAL PROTEIN S28"/>
    <property type="match status" value="1"/>
</dbReference>